<reference evidence="2" key="1">
    <citation type="submission" date="2019-03" db="EMBL/GenBank/DDBJ databases">
        <title>WGS assembly of Setaria viridis.</title>
        <authorList>
            <person name="Huang P."/>
            <person name="Jenkins J."/>
            <person name="Grimwood J."/>
            <person name="Barry K."/>
            <person name="Healey A."/>
            <person name="Mamidi S."/>
            <person name="Sreedasyam A."/>
            <person name="Shu S."/>
            <person name="Feldman M."/>
            <person name="Wu J."/>
            <person name="Yu Y."/>
            <person name="Chen C."/>
            <person name="Johnson J."/>
            <person name="Rokhsar D."/>
            <person name="Baxter I."/>
            <person name="Schmutz J."/>
            <person name="Brutnell T."/>
            <person name="Kellogg E."/>
        </authorList>
    </citation>
    <scope>NUCLEOTIDE SEQUENCE [LARGE SCALE GENOMIC DNA]</scope>
</reference>
<feature type="chain" id="PRO_5020979069" description="Secreted protein" evidence="1">
    <location>
        <begin position="22"/>
        <end position="158"/>
    </location>
</feature>
<gene>
    <name evidence="2" type="ORF">SEVIR_4G249400v2</name>
</gene>
<evidence type="ECO:0000313" key="2">
    <source>
        <dbReference type="EMBL" id="TKW22760.1"/>
    </source>
</evidence>
<keyword evidence="1" id="KW-0732">Signal</keyword>
<protein>
    <recommendedName>
        <fullName evidence="4">Secreted protein</fullName>
    </recommendedName>
</protein>
<dbReference type="EMBL" id="CM016555">
    <property type="protein sequence ID" value="TKW22760.1"/>
    <property type="molecule type" value="Genomic_DNA"/>
</dbReference>
<accession>A0A4U6V137</accession>
<feature type="signal peptide" evidence="1">
    <location>
        <begin position="1"/>
        <end position="21"/>
    </location>
</feature>
<evidence type="ECO:0000256" key="1">
    <source>
        <dbReference type="SAM" id="SignalP"/>
    </source>
</evidence>
<name>A0A4U6V137_SETVI</name>
<dbReference type="Proteomes" id="UP000298652">
    <property type="component" value="Chromosome 4"/>
</dbReference>
<evidence type="ECO:0000313" key="3">
    <source>
        <dbReference type="Proteomes" id="UP000298652"/>
    </source>
</evidence>
<dbReference type="AlphaFoldDB" id="A0A4U6V137"/>
<organism evidence="2 3">
    <name type="scientific">Setaria viridis</name>
    <name type="common">Green bristlegrass</name>
    <name type="synonym">Setaria italica subsp. viridis</name>
    <dbReference type="NCBI Taxonomy" id="4556"/>
    <lineage>
        <taxon>Eukaryota</taxon>
        <taxon>Viridiplantae</taxon>
        <taxon>Streptophyta</taxon>
        <taxon>Embryophyta</taxon>
        <taxon>Tracheophyta</taxon>
        <taxon>Spermatophyta</taxon>
        <taxon>Magnoliopsida</taxon>
        <taxon>Liliopsida</taxon>
        <taxon>Poales</taxon>
        <taxon>Poaceae</taxon>
        <taxon>PACMAD clade</taxon>
        <taxon>Panicoideae</taxon>
        <taxon>Panicodae</taxon>
        <taxon>Paniceae</taxon>
        <taxon>Cenchrinae</taxon>
        <taxon>Setaria</taxon>
    </lineage>
</organism>
<dbReference type="Gramene" id="TKW22760">
    <property type="protein sequence ID" value="TKW22760"/>
    <property type="gene ID" value="SEVIR_4G249400v2"/>
</dbReference>
<keyword evidence="3" id="KW-1185">Reference proteome</keyword>
<evidence type="ECO:0008006" key="4">
    <source>
        <dbReference type="Google" id="ProtNLM"/>
    </source>
</evidence>
<sequence length="158" mass="16861">MGISRSSGLSLLFAVVRSAEPQHICGSRYAGAGLQFIRATGGRPGDLRARALWVWAADENEVSWSASTQRRARRRGRAVAYYRRQNTGDCRVATGGKESCTSARAWVSVGARQSCLSACLRLGSRRTAGSAGGLCAVSRCGVGSSVRHPPFCLARPLF</sequence>
<proteinExistence type="predicted"/>